<dbReference type="RefSeq" id="WP_025803642.1">
    <property type="nucleotide sequence ID" value="NZ_CP053843.1"/>
</dbReference>
<gene>
    <name evidence="1" type="ORF">CCORG_a0004</name>
</gene>
<accession>A0A6M8MXM7</accession>
<geneLocation type="plasmid" evidence="1">
    <name>pCCORG</name>
</geneLocation>
<name>A0A6M8MXM7_9BACT</name>
<keyword evidence="1" id="KW-0614">Plasmid</keyword>
<sequence length="148" mass="17573">MKQEIANNILKTCKLKILNKPDYISGWEALNIPSKNGLIADWHPLHYFNKKQDIKKYSFNEILGNSGIKKRYVKMLDKEEYVANYPRAIADLVYHNKIKGLKNCVNDFLDDDEEKELFKYLKLINNNEVVDNFMKFELTKLYFKDKKC</sequence>
<dbReference type="KEGG" id="ccor:CCORG_a0004"/>
<reference evidence="1" key="1">
    <citation type="submission" date="2020-05" db="EMBL/GenBank/DDBJ databases">
        <title>Complete genome sequencing of Campylobacter and Arcobacter type strains.</title>
        <authorList>
            <person name="Miller W.G."/>
            <person name="Yee E."/>
        </authorList>
    </citation>
    <scope>NUCLEOTIDE SEQUENCE [LARGE SCALE GENOMIC DNA]</scope>
    <source>
        <strain evidence="1">LMG 27932</strain>
        <plasmid evidence="1">pCCORG</plasmid>
    </source>
</reference>
<protein>
    <submittedName>
        <fullName evidence="1">Uncharacterized protein</fullName>
    </submittedName>
</protein>
<dbReference type="EMBL" id="CP053843">
    <property type="protein sequence ID" value="QKF65540.1"/>
    <property type="molecule type" value="Genomic_DNA"/>
</dbReference>
<evidence type="ECO:0000313" key="1">
    <source>
        <dbReference type="EMBL" id="QKF65540.1"/>
    </source>
</evidence>
<dbReference type="AlphaFoldDB" id="A0A6M8MXM7"/>
<organism evidence="1">
    <name type="scientific">Campylobacter corcagiensis</name>
    <dbReference type="NCBI Taxonomy" id="1448857"/>
    <lineage>
        <taxon>Bacteria</taxon>
        <taxon>Pseudomonadati</taxon>
        <taxon>Campylobacterota</taxon>
        <taxon>Epsilonproteobacteria</taxon>
        <taxon>Campylobacterales</taxon>
        <taxon>Campylobacteraceae</taxon>
        <taxon>Campylobacter</taxon>
    </lineage>
</organism>
<proteinExistence type="predicted"/>